<keyword evidence="1" id="KW-1133">Transmembrane helix</keyword>
<keyword evidence="1" id="KW-0812">Transmembrane</keyword>
<proteinExistence type="predicted"/>
<feature type="transmembrane region" description="Helical" evidence="1">
    <location>
        <begin position="40"/>
        <end position="60"/>
    </location>
</feature>
<protein>
    <recommendedName>
        <fullName evidence="4">Polysaccharide polymerase</fullName>
    </recommendedName>
</protein>
<keyword evidence="1" id="KW-0472">Membrane</keyword>
<comment type="caution">
    <text evidence="2">The sequence shown here is derived from an EMBL/GenBank/DDBJ whole genome shotgun (WGS) entry which is preliminary data.</text>
</comment>
<accession>A0A2M9WMK6</accession>
<feature type="transmembrane region" description="Helical" evidence="1">
    <location>
        <begin position="337"/>
        <end position="370"/>
    </location>
</feature>
<feature type="transmembrane region" description="Helical" evidence="1">
    <location>
        <begin position="309"/>
        <end position="331"/>
    </location>
</feature>
<evidence type="ECO:0000256" key="1">
    <source>
        <dbReference type="SAM" id="Phobius"/>
    </source>
</evidence>
<feature type="transmembrane region" description="Helical" evidence="1">
    <location>
        <begin position="146"/>
        <end position="170"/>
    </location>
</feature>
<evidence type="ECO:0000313" key="2">
    <source>
        <dbReference type="EMBL" id="PJZ16665.1"/>
    </source>
</evidence>
<evidence type="ECO:0008006" key="4">
    <source>
        <dbReference type="Google" id="ProtNLM"/>
    </source>
</evidence>
<feature type="transmembrane region" description="Helical" evidence="1">
    <location>
        <begin position="67"/>
        <end position="86"/>
    </location>
</feature>
<sequence>MKKEITKLHSFDFNKILVYMYALWALIEVFSRSMFSMANIFNKLGIVLLFIMFLTSLLFVKHSKVQYGWLMIGLIIALCIWSTTSQNEYMLIVFLLFSLSEVSPKNILKAIIKVVTASLFFIFIASKFNIVPNLIYERNGVVRQSLGMQFPLVFSAYVFIILTALVILAQNNNNKYTIKVSLILIICLFFLEKVTNSRNDELSILLLLLIVWCSRINTDVIKNITYFLITFFNITFLISIFITKFISYTNNSYYYLDKLLSGRIQMQSILFNYYSIRLFGNNILQIGLGGQAQGSVANYFYIDNSFTRFLFFGGIAFFIFIITTLIVKLIVLNNQSYSLISLSLLVVCINGIGADSLSILSTSLLLPLFLISTNKYKEDFYIKED</sequence>
<dbReference type="Proteomes" id="UP000231914">
    <property type="component" value="Unassembled WGS sequence"/>
</dbReference>
<dbReference type="AlphaFoldDB" id="A0A2M9WMK6"/>
<feature type="transmembrane region" description="Helical" evidence="1">
    <location>
        <begin position="224"/>
        <end position="246"/>
    </location>
</feature>
<organism evidence="2 3">
    <name type="scientific">Lactobacillus crispatus</name>
    <dbReference type="NCBI Taxonomy" id="47770"/>
    <lineage>
        <taxon>Bacteria</taxon>
        <taxon>Bacillati</taxon>
        <taxon>Bacillota</taxon>
        <taxon>Bacilli</taxon>
        <taxon>Lactobacillales</taxon>
        <taxon>Lactobacillaceae</taxon>
        <taxon>Lactobacillus</taxon>
    </lineage>
</organism>
<gene>
    <name evidence="2" type="ORF">BHU41_09340</name>
</gene>
<reference evidence="2 3" key="1">
    <citation type="submission" date="2016-10" db="EMBL/GenBank/DDBJ databases">
        <title>WGS of isloates from the oral cavity of healthy individuals.</title>
        <authorList>
            <person name="Sharma S."/>
            <person name="Pal V.K."/>
            <person name="Patil P.B."/>
            <person name="Korpole S."/>
            <person name="Grover V."/>
        </authorList>
    </citation>
    <scope>NUCLEOTIDE SEQUENCE [LARGE SCALE GENOMIC DNA]</scope>
    <source>
        <strain evidence="2 3">DISK12</strain>
    </source>
</reference>
<dbReference type="RefSeq" id="WP_100732914.1">
    <property type="nucleotide sequence ID" value="NZ_MKXG01000136.1"/>
</dbReference>
<dbReference type="EMBL" id="MKXG01000136">
    <property type="protein sequence ID" value="PJZ16665.1"/>
    <property type="molecule type" value="Genomic_DNA"/>
</dbReference>
<feature type="transmembrane region" description="Helical" evidence="1">
    <location>
        <begin position="106"/>
        <end position="125"/>
    </location>
</feature>
<name>A0A2M9WMK6_9LACO</name>
<evidence type="ECO:0000313" key="3">
    <source>
        <dbReference type="Proteomes" id="UP000231914"/>
    </source>
</evidence>